<dbReference type="Proteomes" id="UP001524501">
    <property type="component" value="Unassembled WGS sequence"/>
</dbReference>
<evidence type="ECO:0000313" key="2">
    <source>
        <dbReference type="EMBL" id="MCQ4119714.1"/>
    </source>
</evidence>
<gene>
    <name evidence="2" type="ORF">NOF53_11140</name>
</gene>
<dbReference type="RefSeq" id="WP_255968145.1">
    <property type="nucleotide sequence ID" value="NZ_JANFQF010000007.1"/>
</dbReference>
<comment type="caution">
    <text evidence="2">The sequence shown here is derived from an EMBL/GenBank/DDBJ whole genome shotgun (WGS) entry which is preliminary data.</text>
</comment>
<accession>A0ABT1QBR5</accession>
<evidence type="ECO:0000256" key="1">
    <source>
        <dbReference type="SAM" id="MobiDB-lite"/>
    </source>
</evidence>
<sequence length="70" mass="7277">MTAADPEKFLPCSLARASRRGRDPVPPALPLLIFEERGLANGNAFGADPADPNTVGPMFHDVGTVSTAGD</sequence>
<reference evidence="2 3" key="1">
    <citation type="submission" date="2022-07" db="EMBL/GenBank/DDBJ databases">
        <title>Degradation activity of malathion, p-nitrophenol and potential low-temperature adaptation strategy of Rhodococcus sp. FXJ9.536.</title>
        <authorList>
            <person name="Huang J."/>
            <person name="Huang Y."/>
        </authorList>
    </citation>
    <scope>NUCLEOTIDE SEQUENCE [LARGE SCALE GENOMIC DNA]</scope>
    <source>
        <strain evidence="2 3">FXJ9.536</strain>
    </source>
</reference>
<protein>
    <submittedName>
        <fullName evidence="2">Uncharacterized protein</fullName>
    </submittedName>
</protein>
<name>A0ABT1QBR5_9NOCA</name>
<evidence type="ECO:0000313" key="3">
    <source>
        <dbReference type="Proteomes" id="UP001524501"/>
    </source>
</evidence>
<keyword evidence="3" id="KW-1185">Reference proteome</keyword>
<proteinExistence type="predicted"/>
<organism evidence="2 3">
    <name type="scientific">Rhodococcus tibetensis</name>
    <dbReference type="NCBI Taxonomy" id="2965064"/>
    <lineage>
        <taxon>Bacteria</taxon>
        <taxon>Bacillati</taxon>
        <taxon>Actinomycetota</taxon>
        <taxon>Actinomycetes</taxon>
        <taxon>Mycobacteriales</taxon>
        <taxon>Nocardiaceae</taxon>
        <taxon>Rhodococcus</taxon>
    </lineage>
</organism>
<feature type="region of interest" description="Disordered" evidence="1">
    <location>
        <begin position="44"/>
        <end position="70"/>
    </location>
</feature>
<dbReference type="EMBL" id="JANFQF010000007">
    <property type="protein sequence ID" value="MCQ4119714.1"/>
    <property type="molecule type" value="Genomic_DNA"/>
</dbReference>